<evidence type="ECO:0000313" key="3">
    <source>
        <dbReference type="EnsemblProtists" id="PYU1_T001580"/>
    </source>
</evidence>
<keyword evidence="4" id="KW-1185">Reference proteome</keyword>
<proteinExistence type="predicted"/>
<dbReference type="HOGENOM" id="CLU_010194_9_1_1"/>
<dbReference type="AlphaFoldDB" id="K3W9D9"/>
<evidence type="ECO:0000256" key="1">
    <source>
        <dbReference type="ARBA" id="ARBA00022857"/>
    </source>
</evidence>
<dbReference type="InParanoid" id="K3W9D9"/>
<evidence type="ECO:0000313" key="4">
    <source>
        <dbReference type="Proteomes" id="UP000019132"/>
    </source>
</evidence>
<dbReference type="VEuPathDB" id="FungiDB:PYU1_G001580"/>
<dbReference type="InterPro" id="IPR002347">
    <property type="entry name" value="SDR_fam"/>
</dbReference>
<name>K3W9D9_GLOUD</name>
<dbReference type="Proteomes" id="UP000019132">
    <property type="component" value="Unassembled WGS sequence"/>
</dbReference>
<protein>
    <submittedName>
        <fullName evidence="3">Uncharacterized protein</fullName>
    </submittedName>
</protein>
<dbReference type="InterPro" id="IPR036291">
    <property type="entry name" value="NAD(P)-bd_dom_sf"/>
</dbReference>
<organism evidence="3 4">
    <name type="scientific">Globisporangium ultimum (strain ATCC 200006 / CBS 805.95 / DAOM BR144)</name>
    <name type="common">Pythium ultimum</name>
    <dbReference type="NCBI Taxonomy" id="431595"/>
    <lineage>
        <taxon>Eukaryota</taxon>
        <taxon>Sar</taxon>
        <taxon>Stramenopiles</taxon>
        <taxon>Oomycota</taxon>
        <taxon>Peronosporomycetes</taxon>
        <taxon>Pythiales</taxon>
        <taxon>Pythiaceae</taxon>
        <taxon>Globisporangium</taxon>
    </lineage>
</organism>
<dbReference type="OMA" id="RMYTTSS"/>
<accession>K3W9D9</accession>
<dbReference type="InterPro" id="IPR051468">
    <property type="entry name" value="Fungal_SecMetab_SDRs"/>
</dbReference>
<dbReference type="CDD" id="cd05325">
    <property type="entry name" value="carb_red_sniffer_like_SDR_c"/>
    <property type="match status" value="1"/>
</dbReference>
<reference evidence="3" key="3">
    <citation type="submission" date="2015-02" db="UniProtKB">
        <authorList>
            <consortium name="EnsemblProtists"/>
        </authorList>
    </citation>
    <scope>IDENTIFICATION</scope>
    <source>
        <strain evidence="3">DAOM BR144</strain>
    </source>
</reference>
<dbReference type="Gene3D" id="3.40.50.720">
    <property type="entry name" value="NAD(P)-binding Rossmann-like Domain"/>
    <property type="match status" value="1"/>
</dbReference>
<keyword evidence="2" id="KW-0560">Oxidoreductase</keyword>
<dbReference type="PANTHER" id="PTHR43544:SF7">
    <property type="entry name" value="NADB-LER2"/>
    <property type="match status" value="1"/>
</dbReference>
<dbReference type="GO" id="GO:0016491">
    <property type="term" value="F:oxidoreductase activity"/>
    <property type="evidence" value="ECO:0007669"/>
    <property type="project" value="UniProtKB-KW"/>
</dbReference>
<reference evidence="4" key="2">
    <citation type="submission" date="2010-04" db="EMBL/GenBank/DDBJ databases">
        <authorList>
            <person name="Buell R."/>
            <person name="Hamilton J."/>
            <person name="Hostetler J."/>
        </authorList>
    </citation>
    <scope>NUCLEOTIDE SEQUENCE [LARGE SCALE GENOMIC DNA]</scope>
    <source>
        <strain evidence="4">DAOM:BR144</strain>
    </source>
</reference>
<dbReference type="GO" id="GO:0005737">
    <property type="term" value="C:cytoplasm"/>
    <property type="evidence" value="ECO:0007669"/>
    <property type="project" value="TreeGrafter"/>
</dbReference>
<sequence length="239" mass="25270">MAAKTVLITGSSRGIGLKLVEEYVKLGWNVIAAARNPAKADQLAALSPYKIVQLDSGDEASVLRVAKELEGEAIDLLINNAGINVSGDLASTTKADLLKQFEINAVGPFVVTRAFIPHLKAAVAKHGSANVAQISSYVGSITLNVGTAYGYRTSKTALNMINSCLAFDLKNDNIGSFVLHPGYVATDMSRGGVDLVMGDVVLKAISTDTSVRDLISVIGNFTIADSGKFYNHTGEQLPW</sequence>
<dbReference type="EnsemblProtists" id="PYU1_T001580">
    <property type="protein sequence ID" value="PYU1_T001580"/>
    <property type="gene ID" value="PYU1_G001580"/>
</dbReference>
<dbReference type="PRINTS" id="PR00081">
    <property type="entry name" value="GDHRDH"/>
</dbReference>
<evidence type="ECO:0000256" key="2">
    <source>
        <dbReference type="ARBA" id="ARBA00023002"/>
    </source>
</evidence>
<reference evidence="4" key="1">
    <citation type="journal article" date="2010" name="Genome Biol.">
        <title>Genome sequence of the necrotrophic plant pathogen Pythium ultimum reveals original pathogenicity mechanisms and effector repertoire.</title>
        <authorList>
            <person name="Levesque C.A."/>
            <person name="Brouwer H."/>
            <person name="Cano L."/>
            <person name="Hamilton J.P."/>
            <person name="Holt C."/>
            <person name="Huitema E."/>
            <person name="Raffaele S."/>
            <person name="Robideau G.P."/>
            <person name="Thines M."/>
            <person name="Win J."/>
            <person name="Zerillo M.M."/>
            <person name="Beakes G.W."/>
            <person name="Boore J.L."/>
            <person name="Busam D."/>
            <person name="Dumas B."/>
            <person name="Ferriera S."/>
            <person name="Fuerstenberg S.I."/>
            <person name="Gachon C.M."/>
            <person name="Gaulin E."/>
            <person name="Govers F."/>
            <person name="Grenville-Briggs L."/>
            <person name="Horner N."/>
            <person name="Hostetler J."/>
            <person name="Jiang R.H."/>
            <person name="Johnson J."/>
            <person name="Krajaejun T."/>
            <person name="Lin H."/>
            <person name="Meijer H.J."/>
            <person name="Moore B."/>
            <person name="Morris P."/>
            <person name="Phuntmart V."/>
            <person name="Puiu D."/>
            <person name="Shetty J."/>
            <person name="Stajich J.E."/>
            <person name="Tripathy S."/>
            <person name="Wawra S."/>
            <person name="van West P."/>
            <person name="Whitty B.R."/>
            <person name="Coutinho P.M."/>
            <person name="Henrissat B."/>
            <person name="Martin F."/>
            <person name="Thomas P.D."/>
            <person name="Tyler B.M."/>
            <person name="De Vries R.P."/>
            <person name="Kamoun S."/>
            <person name="Yandell M."/>
            <person name="Tisserat N."/>
            <person name="Buell C.R."/>
        </authorList>
    </citation>
    <scope>NUCLEOTIDE SEQUENCE</scope>
    <source>
        <strain evidence="4">DAOM:BR144</strain>
    </source>
</reference>
<dbReference type="SUPFAM" id="SSF51735">
    <property type="entry name" value="NAD(P)-binding Rossmann-fold domains"/>
    <property type="match status" value="1"/>
</dbReference>
<dbReference type="PANTHER" id="PTHR43544">
    <property type="entry name" value="SHORT-CHAIN DEHYDROGENASE/REDUCTASE"/>
    <property type="match status" value="1"/>
</dbReference>
<dbReference type="Pfam" id="PF00106">
    <property type="entry name" value="adh_short"/>
    <property type="match status" value="1"/>
</dbReference>
<keyword evidence="1" id="KW-0521">NADP</keyword>
<dbReference type="eggNOG" id="KOG1611">
    <property type="taxonomic scope" value="Eukaryota"/>
</dbReference>
<dbReference type="EMBL" id="GL376626">
    <property type="status" value="NOT_ANNOTATED_CDS"/>
    <property type="molecule type" value="Genomic_DNA"/>
</dbReference>